<keyword evidence="4" id="KW-1185">Reference proteome</keyword>
<feature type="compositionally biased region" description="Basic residues" evidence="1">
    <location>
        <begin position="503"/>
        <end position="524"/>
    </location>
</feature>
<gene>
    <name evidence="3" type="ORF">OIDMADRAFT_180805</name>
</gene>
<proteinExistence type="predicted"/>
<evidence type="ECO:0000256" key="1">
    <source>
        <dbReference type="SAM" id="MobiDB-lite"/>
    </source>
</evidence>
<dbReference type="HOGENOM" id="CLU_035524_0_0_1"/>
<sequence length="524" mass="60104">MSVVLAHRAGFKPADSVVLTAAQEVFQRTAQLVNEKVKNGSSEKRLLKEHYSIQDVQDVVLEAKRMYETRSEQSKVRKWLSSFSSRFMYYSEVMDMLAQHHPEYVSLAWGTVKCLFVLVLNHEELIVQLSKAMSKIADVLPRVDFQIELYRTDLMVRHVEDLYVEIIAFFDRASKWYRDGKVMHMLKSFTNPYSLRFKDLVDRIDERTRRIDSLAATLAQAELKQMHVLLASSKKSQEETHKLLVEVKQIMITNHAVTSSRLIDTYESTRQIQFAQMIDVASRNALPEPLQSLRYYQSMRKRRQAQSTIDFKHVTTPLQDWATSKESSLLLIQGSLPTRLMVQDLVADIIELVKSANVAIAWALKADNALEPSERPIHVIKHLVMQILQHNSSAVSRISADFNAAMLQSARTEADWFGILKIALSGLSKTFLVLHMDALGPLGGDLTWLTGFCQLLVNFIKDNKDIVLKVAIVNYRPLLLASYFPVECLSLRMEKWKGQGMQKRGRNTRGKHSRHQTLQRAFIK</sequence>
<evidence type="ECO:0000313" key="3">
    <source>
        <dbReference type="EMBL" id="KIN00596.1"/>
    </source>
</evidence>
<organism evidence="3 4">
    <name type="scientific">Oidiodendron maius (strain Zn)</name>
    <dbReference type="NCBI Taxonomy" id="913774"/>
    <lineage>
        <taxon>Eukaryota</taxon>
        <taxon>Fungi</taxon>
        <taxon>Dikarya</taxon>
        <taxon>Ascomycota</taxon>
        <taxon>Pezizomycotina</taxon>
        <taxon>Leotiomycetes</taxon>
        <taxon>Leotiomycetes incertae sedis</taxon>
        <taxon>Myxotrichaceae</taxon>
        <taxon>Oidiodendron</taxon>
    </lineage>
</organism>
<dbReference type="STRING" id="913774.A0A0C3GX21"/>
<name>A0A0C3GX21_OIDMZ</name>
<reference evidence="3 4" key="1">
    <citation type="submission" date="2014-04" db="EMBL/GenBank/DDBJ databases">
        <authorList>
            <consortium name="DOE Joint Genome Institute"/>
            <person name="Kuo A."/>
            <person name="Martino E."/>
            <person name="Perotto S."/>
            <person name="Kohler A."/>
            <person name="Nagy L.G."/>
            <person name="Floudas D."/>
            <person name="Copeland A."/>
            <person name="Barry K.W."/>
            <person name="Cichocki N."/>
            <person name="Veneault-Fourrey C."/>
            <person name="LaButti K."/>
            <person name="Lindquist E.A."/>
            <person name="Lipzen A."/>
            <person name="Lundell T."/>
            <person name="Morin E."/>
            <person name="Murat C."/>
            <person name="Sun H."/>
            <person name="Tunlid A."/>
            <person name="Henrissat B."/>
            <person name="Grigoriev I.V."/>
            <person name="Hibbett D.S."/>
            <person name="Martin F."/>
            <person name="Nordberg H.P."/>
            <person name="Cantor M.N."/>
            <person name="Hua S.X."/>
        </authorList>
    </citation>
    <scope>NUCLEOTIDE SEQUENCE [LARGE SCALE GENOMIC DNA]</scope>
    <source>
        <strain evidence="3 4">Zn</strain>
    </source>
</reference>
<evidence type="ECO:0000259" key="2">
    <source>
        <dbReference type="Pfam" id="PF24809"/>
    </source>
</evidence>
<dbReference type="OrthoDB" id="61900at2759"/>
<dbReference type="Proteomes" id="UP000054321">
    <property type="component" value="Unassembled WGS sequence"/>
</dbReference>
<dbReference type="Pfam" id="PF24809">
    <property type="entry name" value="DUF7708"/>
    <property type="match status" value="1"/>
</dbReference>
<accession>A0A0C3GX21</accession>
<dbReference type="InterPro" id="IPR056125">
    <property type="entry name" value="DUF7708"/>
</dbReference>
<evidence type="ECO:0000313" key="4">
    <source>
        <dbReference type="Proteomes" id="UP000054321"/>
    </source>
</evidence>
<feature type="region of interest" description="Disordered" evidence="1">
    <location>
        <begin position="500"/>
        <end position="524"/>
    </location>
</feature>
<feature type="domain" description="DUF7708" evidence="2">
    <location>
        <begin position="78"/>
        <end position="223"/>
    </location>
</feature>
<dbReference type="InParanoid" id="A0A0C3GX21"/>
<dbReference type="EMBL" id="KN832877">
    <property type="protein sequence ID" value="KIN00596.1"/>
    <property type="molecule type" value="Genomic_DNA"/>
</dbReference>
<reference evidence="4" key="2">
    <citation type="submission" date="2015-01" db="EMBL/GenBank/DDBJ databases">
        <title>Evolutionary Origins and Diversification of the Mycorrhizal Mutualists.</title>
        <authorList>
            <consortium name="DOE Joint Genome Institute"/>
            <consortium name="Mycorrhizal Genomics Consortium"/>
            <person name="Kohler A."/>
            <person name="Kuo A."/>
            <person name="Nagy L.G."/>
            <person name="Floudas D."/>
            <person name="Copeland A."/>
            <person name="Barry K.W."/>
            <person name="Cichocki N."/>
            <person name="Veneault-Fourrey C."/>
            <person name="LaButti K."/>
            <person name="Lindquist E.A."/>
            <person name="Lipzen A."/>
            <person name="Lundell T."/>
            <person name="Morin E."/>
            <person name="Murat C."/>
            <person name="Riley R."/>
            <person name="Ohm R."/>
            <person name="Sun H."/>
            <person name="Tunlid A."/>
            <person name="Henrissat B."/>
            <person name="Grigoriev I.V."/>
            <person name="Hibbett D.S."/>
            <person name="Martin F."/>
        </authorList>
    </citation>
    <scope>NUCLEOTIDE SEQUENCE [LARGE SCALE GENOMIC DNA]</scope>
    <source>
        <strain evidence="4">Zn</strain>
    </source>
</reference>
<protein>
    <recommendedName>
        <fullName evidence="2">DUF7708 domain-containing protein</fullName>
    </recommendedName>
</protein>
<dbReference type="AlphaFoldDB" id="A0A0C3GX21"/>